<feature type="region of interest" description="Disordered" evidence="6">
    <location>
        <begin position="396"/>
        <end position="417"/>
    </location>
</feature>
<dbReference type="EMBL" id="CAJPEX010000453">
    <property type="protein sequence ID" value="CAG0915780.1"/>
    <property type="molecule type" value="Genomic_DNA"/>
</dbReference>
<dbReference type="GO" id="GO:0017136">
    <property type="term" value="F:histone deacetylase activity, NAD-dependent"/>
    <property type="evidence" value="ECO:0007669"/>
    <property type="project" value="TreeGrafter"/>
</dbReference>
<dbReference type="InterPro" id="IPR050134">
    <property type="entry name" value="NAD-dep_sirtuin_deacylases"/>
</dbReference>
<keyword evidence="5" id="KW-0547">Nucleotide-binding</keyword>
<feature type="domain" description="Deacetylase sirtuin-type" evidence="9">
    <location>
        <begin position="741"/>
        <end position="1059"/>
    </location>
</feature>
<evidence type="ECO:0000259" key="8">
    <source>
        <dbReference type="PROSITE" id="PS50157"/>
    </source>
</evidence>
<feature type="region of interest" description="Disordered" evidence="6">
    <location>
        <begin position="446"/>
        <end position="519"/>
    </location>
</feature>
<keyword evidence="3" id="KW-0863">Zinc-finger</keyword>
<keyword evidence="2" id="KW-0520">NAD</keyword>
<evidence type="ECO:0000256" key="1">
    <source>
        <dbReference type="ARBA" id="ARBA00022679"/>
    </source>
</evidence>
<feature type="domain" description="C2H2-type" evidence="8">
    <location>
        <begin position="277"/>
        <end position="306"/>
    </location>
</feature>
<dbReference type="SMART" id="SM00330">
    <property type="entry name" value="PIPKc"/>
    <property type="match status" value="1"/>
</dbReference>
<dbReference type="Pfam" id="PF02146">
    <property type="entry name" value="SIR2"/>
    <property type="match status" value="1"/>
</dbReference>
<dbReference type="Gene3D" id="1.10.287.110">
    <property type="entry name" value="DnaJ domain"/>
    <property type="match status" value="1"/>
</dbReference>
<feature type="binding site" evidence="4">
    <location>
        <position position="933"/>
    </location>
    <ligand>
        <name>Zn(2+)</name>
        <dbReference type="ChEBI" id="CHEBI:29105"/>
    </ligand>
</feature>
<dbReference type="Proteomes" id="UP000678499">
    <property type="component" value="Unassembled WGS sequence"/>
</dbReference>
<dbReference type="InterPro" id="IPR003000">
    <property type="entry name" value="Sirtuin"/>
</dbReference>
<dbReference type="SMART" id="SM00355">
    <property type="entry name" value="ZnF_C2H2"/>
    <property type="match status" value="10"/>
</dbReference>
<dbReference type="Gene3D" id="3.30.800.10">
    <property type="entry name" value="Phosphatidylinositol Phosphate Kinase II Beta"/>
    <property type="match status" value="1"/>
</dbReference>
<feature type="compositionally biased region" description="Acidic residues" evidence="6">
    <location>
        <begin position="455"/>
        <end position="480"/>
    </location>
</feature>
<dbReference type="SUPFAM" id="SSF57667">
    <property type="entry name" value="beta-beta-alpha zinc fingers"/>
    <property type="match status" value="2"/>
</dbReference>
<proteinExistence type="predicted"/>
<evidence type="ECO:0000256" key="4">
    <source>
        <dbReference type="PROSITE-ProRule" id="PRU00236"/>
    </source>
</evidence>
<feature type="domain" description="J" evidence="7">
    <location>
        <begin position="550"/>
        <end position="614"/>
    </location>
</feature>
<dbReference type="InterPro" id="IPR002498">
    <property type="entry name" value="PInositol-4-P-4/5-kinase_core"/>
</dbReference>
<feature type="domain" description="C2H2-type" evidence="8">
    <location>
        <begin position="222"/>
        <end position="244"/>
    </location>
</feature>
<dbReference type="PROSITE" id="PS00028">
    <property type="entry name" value="ZINC_FINGER_C2H2_1"/>
    <property type="match status" value="5"/>
</dbReference>
<dbReference type="PROSITE" id="PS50305">
    <property type="entry name" value="SIRTUIN"/>
    <property type="match status" value="1"/>
</dbReference>
<dbReference type="InterPro" id="IPR036236">
    <property type="entry name" value="Znf_C2H2_sf"/>
</dbReference>
<dbReference type="InterPro" id="IPR036869">
    <property type="entry name" value="J_dom_sf"/>
</dbReference>
<dbReference type="PROSITE" id="PS00636">
    <property type="entry name" value="DNAJ_1"/>
    <property type="match status" value="1"/>
</dbReference>
<feature type="domain" description="C2H2-type" evidence="8">
    <location>
        <begin position="248"/>
        <end position="276"/>
    </location>
</feature>
<dbReference type="SMART" id="SM00271">
    <property type="entry name" value="DnaJ"/>
    <property type="match status" value="1"/>
</dbReference>
<keyword evidence="12" id="KW-1185">Reference proteome</keyword>
<feature type="non-terminal residue" evidence="11">
    <location>
        <position position="1"/>
    </location>
</feature>
<evidence type="ECO:0000256" key="6">
    <source>
        <dbReference type="SAM" id="MobiDB-lite"/>
    </source>
</evidence>
<keyword evidence="1 5" id="KW-0808">Transferase</keyword>
<evidence type="ECO:0000313" key="11">
    <source>
        <dbReference type="EMBL" id="CAD7275628.1"/>
    </source>
</evidence>
<dbReference type="Pfam" id="PF01504">
    <property type="entry name" value="PIP5K"/>
    <property type="match status" value="1"/>
</dbReference>
<dbReference type="GO" id="GO:0052742">
    <property type="term" value="F:phosphatidylinositol kinase activity"/>
    <property type="evidence" value="ECO:0007669"/>
    <property type="project" value="InterPro"/>
</dbReference>
<name>A0A7R9GAZ6_9CRUS</name>
<feature type="compositionally biased region" description="Polar residues" evidence="6">
    <location>
        <begin position="483"/>
        <end position="497"/>
    </location>
</feature>
<evidence type="ECO:0000256" key="2">
    <source>
        <dbReference type="ARBA" id="ARBA00023027"/>
    </source>
</evidence>
<dbReference type="Pfam" id="PF00226">
    <property type="entry name" value="DnaJ"/>
    <property type="match status" value="1"/>
</dbReference>
<dbReference type="Gene3D" id="3.40.50.1220">
    <property type="entry name" value="TPP-binding domain"/>
    <property type="match status" value="1"/>
</dbReference>
<dbReference type="InterPro" id="IPR029035">
    <property type="entry name" value="DHS-like_NAD/FAD-binding_dom"/>
</dbReference>
<dbReference type="GO" id="GO:0070403">
    <property type="term" value="F:NAD+ binding"/>
    <property type="evidence" value="ECO:0007669"/>
    <property type="project" value="InterPro"/>
</dbReference>
<keyword evidence="4" id="KW-0479">Metal-binding</keyword>
<dbReference type="InterPro" id="IPR013087">
    <property type="entry name" value="Znf_C2H2_type"/>
</dbReference>
<dbReference type="GO" id="GO:0005524">
    <property type="term" value="F:ATP binding"/>
    <property type="evidence" value="ECO:0007669"/>
    <property type="project" value="UniProtKB-UniRule"/>
</dbReference>
<evidence type="ECO:0000256" key="3">
    <source>
        <dbReference type="PROSITE-ProRule" id="PRU00042"/>
    </source>
</evidence>
<dbReference type="SUPFAM" id="SSF46565">
    <property type="entry name" value="Chaperone J-domain"/>
    <property type="match status" value="1"/>
</dbReference>
<feature type="region of interest" description="Disordered" evidence="6">
    <location>
        <begin position="633"/>
        <end position="654"/>
    </location>
</feature>
<evidence type="ECO:0000256" key="5">
    <source>
        <dbReference type="PROSITE-ProRule" id="PRU00781"/>
    </source>
</evidence>
<dbReference type="InterPro" id="IPR018253">
    <property type="entry name" value="DnaJ_domain_CS"/>
</dbReference>
<keyword evidence="4" id="KW-0862">Zinc</keyword>
<evidence type="ECO:0000313" key="12">
    <source>
        <dbReference type="Proteomes" id="UP000678499"/>
    </source>
</evidence>
<dbReference type="PROSITE" id="PS51455">
    <property type="entry name" value="PIPK"/>
    <property type="match status" value="1"/>
</dbReference>
<feature type="domain" description="PIPK" evidence="10">
    <location>
        <begin position="914"/>
        <end position="1146"/>
    </location>
</feature>
<reference evidence="11" key="1">
    <citation type="submission" date="2020-11" db="EMBL/GenBank/DDBJ databases">
        <authorList>
            <person name="Tran Van P."/>
        </authorList>
    </citation>
    <scope>NUCLEOTIDE SEQUENCE</scope>
</reference>
<accession>A0A7R9GAZ6</accession>
<dbReference type="AlphaFoldDB" id="A0A7R9GAZ6"/>
<dbReference type="GO" id="GO:0005759">
    <property type="term" value="C:mitochondrial matrix"/>
    <property type="evidence" value="ECO:0007669"/>
    <property type="project" value="TreeGrafter"/>
</dbReference>
<evidence type="ECO:0000259" key="7">
    <source>
        <dbReference type="PROSITE" id="PS50076"/>
    </source>
</evidence>
<dbReference type="PANTHER" id="PTHR11085">
    <property type="entry name" value="NAD-DEPENDENT PROTEIN DEACYLASE SIRTUIN-5, MITOCHONDRIAL-RELATED"/>
    <property type="match status" value="1"/>
</dbReference>
<dbReference type="InterPro" id="IPR026590">
    <property type="entry name" value="Ssirtuin_cat_dom"/>
</dbReference>
<dbReference type="OrthoDB" id="424302at2759"/>
<dbReference type="PANTHER" id="PTHR11085:SF10">
    <property type="entry name" value="NAD-DEPENDENT PROTEIN DEACYLASE SIRTUIN-5, MITOCHONDRIAL-RELATED"/>
    <property type="match status" value="1"/>
</dbReference>
<dbReference type="SUPFAM" id="SSF52467">
    <property type="entry name" value="DHS-like NAD/FAD-binding domain"/>
    <property type="match status" value="1"/>
</dbReference>
<dbReference type="SUPFAM" id="SSF56104">
    <property type="entry name" value="SAICAR synthase-like"/>
    <property type="match status" value="1"/>
</dbReference>
<feature type="active site" description="Proton acceptor" evidence="4">
    <location>
        <position position="865"/>
    </location>
</feature>
<dbReference type="Gene3D" id="3.30.160.60">
    <property type="entry name" value="Classic Zinc Finger"/>
    <property type="match status" value="5"/>
</dbReference>
<evidence type="ECO:0000259" key="9">
    <source>
        <dbReference type="PROSITE" id="PS50305"/>
    </source>
</evidence>
<gene>
    <name evidence="11" type="ORF">NMOB1V02_LOCUS3417</name>
</gene>
<dbReference type="PROSITE" id="PS50076">
    <property type="entry name" value="DNAJ_2"/>
    <property type="match status" value="1"/>
</dbReference>
<dbReference type="PRINTS" id="PR00625">
    <property type="entry name" value="JDOMAIN"/>
</dbReference>
<organism evidence="11">
    <name type="scientific">Notodromas monacha</name>
    <dbReference type="NCBI Taxonomy" id="399045"/>
    <lineage>
        <taxon>Eukaryota</taxon>
        <taxon>Metazoa</taxon>
        <taxon>Ecdysozoa</taxon>
        <taxon>Arthropoda</taxon>
        <taxon>Crustacea</taxon>
        <taxon>Oligostraca</taxon>
        <taxon>Ostracoda</taxon>
        <taxon>Podocopa</taxon>
        <taxon>Podocopida</taxon>
        <taxon>Cypridocopina</taxon>
        <taxon>Cypridoidea</taxon>
        <taxon>Cyprididae</taxon>
        <taxon>Notodromas</taxon>
    </lineage>
</organism>
<feature type="domain" description="C2H2-type" evidence="8">
    <location>
        <begin position="341"/>
        <end position="369"/>
    </location>
</feature>
<dbReference type="InterPro" id="IPR027484">
    <property type="entry name" value="PInositol-4-P-5-kinase_N"/>
</dbReference>
<keyword evidence="5" id="KW-0418">Kinase</keyword>
<feature type="binding site" evidence="4">
    <location>
        <position position="930"/>
    </location>
    <ligand>
        <name>Zn(2+)</name>
        <dbReference type="ChEBI" id="CHEBI:29105"/>
    </ligand>
</feature>
<dbReference type="PROSITE" id="PS50157">
    <property type="entry name" value="ZINC_FINGER_C2H2_2"/>
    <property type="match status" value="4"/>
</dbReference>
<protein>
    <submittedName>
        <fullName evidence="11">Uncharacterized protein</fullName>
    </submittedName>
</protein>
<feature type="region of interest" description="Disordered" evidence="6">
    <location>
        <begin position="1096"/>
        <end position="1138"/>
    </location>
</feature>
<feature type="binding site" evidence="4">
    <location>
        <position position="876"/>
    </location>
    <ligand>
        <name>Zn(2+)</name>
        <dbReference type="ChEBI" id="CHEBI:29105"/>
    </ligand>
</feature>
<dbReference type="EMBL" id="OA882490">
    <property type="protein sequence ID" value="CAD7275628.1"/>
    <property type="molecule type" value="Genomic_DNA"/>
</dbReference>
<sequence>MKGSRAGTGCPMKEKSLVCSWEGCECPAKENSSSETFSKHVISHSFEEGEDTGECNWIGCPTNEDREGPRFNNRQRLARHLSLHAYVVWLHSQGLEFCNKLGSGSLVCKKPYVKAAMLLLDCEDPWKCRWDDCSAKFDNILTFFAHMRWHAHQVRNDPPPIPCLWAECDSGTECKTWSKLVEHLRKHSGEKTVSCPSCGLALASRSKLREHARRQAPTSAEHKCRHCFKCFPSERILRDHARRHINLYCCSVCHLTLSSPSAMANHYLFRHNTTRPFVCQQPNCNYACARKAEYDRHMETHMEEPSDIMCPLPTCDFRAKNKRALLYHEKHEHSGAEKRVYVCHVCEGRWTRGSVLTQHLKKQHGITLPDRYKRHTYLRGEDGLYRVQTERYELAAAPPPPLSAGSPGENDSEASGDSLSQFFSSFETFWNPLSFEQLADYELESETSENRSWVYDEDNYAQVDEREEEDMDEEIDEDDLSESRTISPSRTGATQFSGAPDLESSSDQEHAVPRGKCHRTKWGAGSGSNFVPGDLSYFVSFATAAAVEQSYYQLLGVSKGATHAEIKKAYYKLSKIYHPDTKQDDISVQKFREISEAYQVLGNLQLRRLYDRGLLHTADGFHHTRKNARSDFAEVKRHSQPGTQKGPSKPVKMSGQTRVYDYDAWQSQASSQFRLETGVLFTLCMVLGVLVYAASVAEKEADRPRHTRHETDVVSSGVQIINTCNIMSAAGALMRYVPPHVKPKGEDVHNLQKFLDSVKRVFVLTGAGMSTESGIPDYRSEKVGMYATTDRRPVQFHEFVSKAAVRKRYWARNFAGWDRFSKLQPNRGHISVANWEKTGRLVATVTQNVDRLHQKAGSIDVVDLHGNGYTVRCLQCPYTQPRSEFQKILLEMNPELAARLPQVTSTASVRPDADVELSDEDFLNFIVPSCPKCLTGNLQPSIVFFGDNIPKRLVDDVKNRIGLSDGLIVLGSSLEFKEYCPIVFRNLRERFGMDDFDYRESLTALQPIAVKAFGRGGAKFYLSHDQLFVIKMLTREEVEQMHSLLKPYHQYVVERHGKTLLPQYMGMYRLTVENVEHYFVVMRNIFSANFKVHVPPRRGAREQPPPLRSLRHGTPPDSPLTSHGRPRALSNGQIDPHTDLYAIPSV</sequence>
<dbReference type="CDD" id="cd06257">
    <property type="entry name" value="DnaJ"/>
    <property type="match status" value="1"/>
</dbReference>
<keyword evidence="5" id="KW-0067">ATP-binding</keyword>
<dbReference type="GO" id="GO:0046488">
    <property type="term" value="P:phosphatidylinositol metabolic process"/>
    <property type="evidence" value="ECO:0007669"/>
    <property type="project" value="UniProtKB-UniRule"/>
</dbReference>
<feature type="binding site" evidence="4">
    <location>
        <position position="873"/>
    </location>
    <ligand>
        <name>Zn(2+)</name>
        <dbReference type="ChEBI" id="CHEBI:29105"/>
    </ligand>
</feature>
<dbReference type="InterPro" id="IPR001623">
    <property type="entry name" value="DnaJ_domain"/>
</dbReference>
<dbReference type="GO" id="GO:0008270">
    <property type="term" value="F:zinc ion binding"/>
    <property type="evidence" value="ECO:0007669"/>
    <property type="project" value="UniProtKB-KW"/>
</dbReference>
<evidence type="ECO:0000259" key="10">
    <source>
        <dbReference type="PROSITE" id="PS51455"/>
    </source>
</evidence>